<protein>
    <recommendedName>
        <fullName evidence="2">NADP-dependent oxidoreductase domain-containing protein</fullName>
    </recommendedName>
</protein>
<evidence type="ECO:0000313" key="3">
    <source>
        <dbReference type="EMBL" id="KAK3276988.1"/>
    </source>
</evidence>
<dbReference type="EMBL" id="LGRX02006284">
    <property type="protein sequence ID" value="KAK3276988.1"/>
    <property type="molecule type" value="Genomic_DNA"/>
</dbReference>
<evidence type="ECO:0000256" key="1">
    <source>
        <dbReference type="SAM" id="MobiDB-lite"/>
    </source>
</evidence>
<dbReference type="InterPro" id="IPR023210">
    <property type="entry name" value="NADP_OxRdtase_dom"/>
</dbReference>
<dbReference type="InterPro" id="IPR036812">
    <property type="entry name" value="NAD(P)_OxRdtase_dom_sf"/>
</dbReference>
<sequence>MASDGCQPMGRPLYPVYGMRSFTNPHDQAVDSGPALVRSEPQRGTAKTGTWNGPAPVGSVAPVPVDEVTAITRPKPGPTDVLLKNDVRMPLLGFGTKAATAASVKEAIELGYKHFDCSPEYGNQAEIGKVIQSISRSQLFISSKLPNQDHREAYEACRRTIQELGVDYLDLYVISWPIAWKKGTQDVDAEVTLQETWTQMEKLVEDGLVKNIGLANFSLPQVEQILGSCKIRPTVLQIELHPLCAQRKMVGVCKRYGIQIAAHHPLGDAEVDNLKAEVVTAVASECKRSPAQVTLRWSVQRMITVVVEAASTDEAKDFVGVNTFGLTNDEKRQLDTMDQNKRCYQPEWAVFADPEAGGATKPSVVFGY</sequence>
<organism evidence="3 4">
    <name type="scientific">Cymbomonas tetramitiformis</name>
    <dbReference type="NCBI Taxonomy" id="36881"/>
    <lineage>
        <taxon>Eukaryota</taxon>
        <taxon>Viridiplantae</taxon>
        <taxon>Chlorophyta</taxon>
        <taxon>Pyramimonadophyceae</taxon>
        <taxon>Pyramimonadales</taxon>
        <taxon>Pyramimonadaceae</taxon>
        <taxon>Cymbomonas</taxon>
    </lineage>
</organism>
<dbReference type="Pfam" id="PF00248">
    <property type="entry name" value="Aldo_ket_red"/>
    <property type="match status" value="1"/>
</dbReference>
<accession>A0AAE0GFA7</accession>
<name>A0AAE0GFA7_9CHLO</name>
<dbReference type="PRINTS" id="PR00069">
    <property type="entry name" value="ALDKETRDTASE"/>
</dbReference>
<dbReference type="CDD" id="cd19071">
    <property type="entry name" value="AKR_AKR1-5-like"/>
    <property type="match status" value="1"/>
</dbReference>
<dbReference type="AlphaFoldDB" id="A0AAE0GFA7"/>
<dbReference type="GO" id="GO:0016491">
    <property type="term" value="F:oxidoreductase activity"/>
    <property type="evidence" value="ECO:0007669"/>
    <property type="project" value="InterPro"/>
</dbReference>
<reference evidence="3 4" key="1">
    <citation type="journal article" date="2015" name="Genome Biol. Evol.">
        <title>Comparative Genomics of a Bacterivorous Green Alga Reveals Evolutionary Causalities and Consequences of Phago-Mixotrophic Mode of Nutrition.</title>
        <authorList>
            <person name="Burns J.A."/>
            <person name="Paasch A."/>
            <person name="Narechania A."/>
            <person name="Kim E."/>
        </authorList>
    </citation>
    <scope>NUCLEOTIDE SEQUENCE [LARGE SCALE GENOMIC DNA]</scope>
    <source>
        <strain evidence="3 4">PLY_AMNH</strain>
    </source>
</reference>
<gene>
    <name evidence="3" type="ORF">CYMTET_14974</name>
</gene>
<dbReference type="PANTHER" id="PTHR11732">
    <property type="entry name" value="ALDO/KETO REDUCTASE"/>
    <property type="match status" value="1"/>
</dbReference>
<comment type="caution">
    <text evidence="3">The sequence shown here is derived from an EMBL/GenBank/DDBJ whole genome shotgun (WGS) entry which is preliminary data.</text>
</comment>
<dbReference type="Gene3D" id="3.20.20.100">
    <property type="entry name" value="NADP-dependent oxidoreductase domain"/>
    <property type="match status" value="1"/>
</dbReference>
<dbReference type="Proteomes" id="UP001190700">
    <property type="component" value="Unassembled WGS sequence"/>
</dbReference>
<feature type="domain" description="NADP-dependent oxidoreductase" evidence="2">
    <location>
        <begin position="99"/>
        <end position="337"/>
    </location>
</feature>
<dbReference type="InterPro" id="IPR020471">
    <property type="entry name" value="AKR"/>
</dbReference>
<dbReference type="SUPFAM" id="SSF51430">
    <property type="entry name" value="NAD(P)-linked oxidoreductase"/>
    <property type="match status" value="1"/>
</dbReference>
<proteinExistence type="predicted"/>
<evidence type="ECO:0000313" key="4">
    <source>
        <dbReference type="Proteomes" id="UP001190700"/>
    </source>
</evidence>
<feature type="region of interest" description="Disordered" evidence="1">
    <location>
        <begin position="29"/>
        <end position="59"/>
    </location>
</feature>
<evidence type="ECO:0000259" key="2">
    <source>
        <dbReference type="Pfam" id="PF00248"/>
    </source>
</evidence>
<keyword evidence="4" id="KW-1185">Reference proteome</keyword>